<evidence type="ECO:0000313" key="3">
    <source>
        <dbReference type="EMBL" id="RKF14210.1"/>
    </source>
</evidence>
<dbReference type="Gene3D" id="3.40.30.10">
    <property type="entry name" value="Glutaredoxin"/>
    <property type="match status" value="1"/>
</dbReference>
<gene>
    <name evidence="3" type="ORF">D6850_11925</name>
</gene>
<dbReference type="InterPro" id="IPR012336">
    <property type="entry name" value="Thioredoxin-like_fold"/>
</dbReference>
<comment type="caution">
    <text evidence="3">The sequence shown here is derived from an EMBL/GenBank/DDBJ whole genome shotgun (WGS) entry which is preliminary data.</text>
</comment>
<name>A0A3A8AU85_9RHOB</name>
<dbReference type="PANTHER" id="PTHR13887:SF56">
    <property type="entry name" value="THIOREDOXIN-LIKE REDUCTASE RV2466C"/>
    <property type="match status" value="1"/>
</dbReference>
<keyword evidence="4" id="KW-1185">Reference proteome</keyword>
<evidence type="ECO:0000259" key="2">
    <source>
        <dbReference type="Pfam" id="PF13462"/>
    </source>
</evidence>
<dbReference type="AlphaFoldDB" id="A0A3A8AU85"/>
<feature type="domain" description="Thioredoxin-like fold" evidence="2">
    <location>
        <begin position="1"/>
        <end position="165"/>
    </location>
</feature>
<proteinExistence type="inferred from homology"/>
<dbReference type="Pfam" id="PF13462">
    <property type="entry name" value="Thioredoxin_4"/>
    <property type="match status" value="1"/>
</dbReference>
<dbReference type="InterPro" id="IPR036249">
    <property type="entry name" value="Thioredoxin-like_sf"/>
</dbReference>
<evidence type="ECO:0000313" key="4">
    <source>
        <dbReference type="Proteomes" id="UP000281128"/>
    </source>
</evidence>
<reference evidence="3 4" key="1">
    <citation type="submission" date="2018-09" db="EMBL/GenBank/DDBJ databases">
        <title>Roseovarius spongiae sp. nov., isolated from a marine sponge.</title>
        <authorList>
            <person name="Zhuang L."/>
            <person name="Luo L."/>
        </authorList>
    </citation>
    <scope>NUCLEOTIDE SEQUENCE [LARGE SCALE GENOMIC DNA]</scope>
    <source>
        <strain evidence="3 4">HN-E21</strain>
    </source>
</reference>
<sequence>MTLGSEDAPVTVTEYASFTCPHCATFHATTFEKLKADYIDTGKVRFVYRDVYFDRPGLWAAMVARCDPDRFFGVSDMIFDQQRDWLSSGDPVGISEALRKIGRVAGLSNDQLDACLTDQAKAEALYDWFRSNAEADEIDSTPTVIVNGAKQGNLPYDDLKAIIEEELAK</sequence>
<dbReference type="Proteomes" id="UP000281128">
    <property type="component" value="Unassembled WGS sequence"/>
</dbReference>
<protein>
    <submittedName>
        <fullName evidence="3">DsbA family protein</fullName>
    </submittedName>
</protein>
<dbReference type="PANTHER" id="PTHR13887">
    <property type="entry name" value="GLUTATHIONE S-TRANSFERASE KAPPA"/>
    <property type="match status" value="1"/>
</dbReference>
<comment type="similarity">
    <text evidence="1">Belongs to the thioredoxin family. DsbA subfamily.</text>
</comment>
<organism evidence="3 4">
    <name type="scientific">Roseovarius spongiae</name>
    <dbReference type="NCBI Taxonomy" id="2320272"/>
    <lineage>
        <taxon>Bacteria</taxon>
        <taxon>Pseudomonadati</taxon>
        <taxon>Pseudomonadota</taxon>
        <taxon>Alphaproteobacteria</taxon>
        <taxon>Rhodobacterales</taxon>
        <taxon>Roseobacteraceae</taxon>
        <taxon>Roseovarius</taxon>
    </lineage>
</organism>
<dbReference type="OrthoDB" id="8478320at2"/>
<dbReference type="SUPFAM" id="SSF52833">
    <property type="entry name" value="Thioredoxin-like"/>
    <property type="match status" value="1"/>
</dbReference>
<evidence type="ECO:0000256" key="1">
    <source>
        <dbReference type="ARBA" id="ARBA00005791"/>
    </source>
</evidence>
<dbReference type="EMBL" id="RAPE01000003">
    <property type="protein sequence ID" value="RKF14210.1"/>
    <property type="molecule type" value="Genomic_DNA"/>
</dbReference>
<accession>A0A3A8AU85</accession>